<dbReference type="PANTHER" id="PTHR46033">
    <property type="entry name" value="PROTEIN MAIN-LIKE 2"/>
    <property type="match status" value="1"/>
</dbReference>
<dbReference type="PANTHER" id="PTHR46033:SF8">
    <property type="entry name" value="PROTEIN MAINTENANCE OF MERISTEMS-LIKE"/>
    <property type="match status" value="1"/>
</dbReference>
<keyword evidence="4" id="KW-1185">Reference proteome</keyword>
<evidence type="ECO:0000313" key="4">
    <source>
        <dbReference type="Proteomes" id="UP000289738"/>
    </source>
</evidence>
<organism evidence="3 4">
    <name type="scientific">Arachis hypogaea</name>
    <name type="common">Peanut</name>
    <dbReference type="NCBI Taxonomy" id="3818"/>
    <lineage>
        <taxon>Eukaryota</taxon>
        <taxon>Viridiplantae</taxon>
        <taxon>Streptophyta</taxon>
        <taxon>Embryophyta</taxon>
        <taxon>Tracheophyta</taxon>
        <taxon>Spermatophyta</taxon>
        <taxon>Magnoliopsida</taxon>
        <taxon>eudicotyledons</taxon>
        <taxon>Gunneridae</taxon>
        <taxon>Pentapetalae</taxon>
        <taxon>rosids</taxon>
        <taxon>fabids</taxon>
        <taxon>Fabales</taxon>
        <taxon>Fabaceae</taxon>
        <taxon>Papilionoideae</taxon>
        <taxon>50 kb inversion clade</taxon>
        <taxon>dalbergioids sensu lato</taxon>
        <taxon>Dalbergieae</taxon>
        <taxon>Pterocarpus clade</taxon>
        <taxon>Arachis</taxon>
    </lineage>
</organism>
<evidence type="ECO:0000313" key="3">
    <source>
        <dbReference type="EMBL" id="RYR20161.1"/>
    </source>
</evidence>
<proteinExistence type="predicted"/>
<comment type="caution">
    <text evidence="3">The sequence shown here is derived from an EMBL/GenBank/DDBJ whole genome shotgun (WGS) entry which is preliminary data.</text>
</comment>
<dbReference type="AlphaFoldDB" id="A0A445A159"/>
<accession>A0A445A159</accession>
<dbReference type="Pfam" id="PF10536">
    <property type="entry name" value="PMD"/>
    <property type="match status" value="1"/>
</dbReference>
<dbReference type="InterPro" id="IPR044824">
    <property type="entry name" value="MAIN-like"/>
</dbReference>
<evidence type="ECO:0000259" key="2">
    <source>
        <dbReference type="Pfam" id="PF10536"/>
    </source>
</evidence>
<feature type="domain" description="Aminotransferase-like plant mobile" evidence="2">
    <location>
        <begin position="6"/>
        <end position="151"/>
    </location>
</feature>
<dbReference type="GO" id="GO:0010073">
    <property type="term" value="P:meristem maintenance"/>
    <property type="evidence" value="ECO:0007669"/>
    <property type="project" value="InterPro"/>
</dbReference>
<sequence length="279" mass="32409">MEKWRNWEHHNWPYRYHTVAYFKGLLDEVQEGQFVWEAYSLDRIEADVIPEDIHSQSEIWSATVPLILFETLEWHAIDRCRRQFGFVQGVPHQERSLDGQHGEILTGPKKLDWSVTHRFWIMQLTNRYSHVLIHELVPLYHPLELYMYWYRGKYGTHLHLFDLVLQEDQEGVANLNQPHEPEPQPSLQREQPPQSTPLQEQPQSSSNPLSVDSSRSEGGRGRAGTGIGGTTSPFVGVKGYNLRADPPLRSANRFTPSAFMNVAKKCKKFCKYVKGGMRR</sequence>
<feature type="region of interest" description="Disordered" evidence="1">
    <location>
        <begin position="174"/>
        <end position="230"/>
    </location>
</feature>
<name>A0A445A159_ARAHY</name>
<dbReference type="InterPro" id="IPR019557">
    <property type="entry name" value="AminoTfrase-like_pln_mobile"/>
</dbReference>
<reference evidence="3 4" key="1">
    <citation type="submission" date="2019-01" db="EMBL/GenBank/DDBJ databases">
        <title>Sequencing of cultivated peanut Arachis hypogaea provides insights into genome evolution and oil improvement.</title>
        <authorList>
            <person name="Chen X."/>
        </authorList>
    </citation>
    <scope>NUCLEOTIDE SEQUENCE [LARGE SCALE GENOMIC DNA]</scope>
    <source>
        <strain evidence="4">cv. Fuhuasheng</strain>
        <tissue evidence="3">Leaves</tissue>
    </source>
</reference>
<dbReference type="Proteomes" id="UP000289738">
    <property type="component" value="Chromosome B03"/>
</dbReference>
<feature type="compositionally biased region" description="Polar residues" evidence="1">
    <location>
        <begin position="185"/>
        <end position="212"/>
    </location>
</feature>
<evidence type="ECO:0000256" key="1">
    <source>
        <dbReference type="SAM" id="MobiDB-lite"/>
    </source>
</evidence>
<gene>
    <name evidence="3" type="ORF">Ahy_B03g065252</name>
</gene>
<dbReference type="EMBL" id="SDMP01000013">
    <property type="protein sequence ID" value="RYR20161.1"/>
    <property type="molecule type" value="Genomic_DNA"/>
</dbReference>
<protein>
    <recommendedName>
        <fullName evidence="2">Aminotransferase-like plant mobile domain-containing protein</fullName>
    </recommendedName>
</protein>